<evidence type="ECO:0000313" key="4">
    <source>
        <dbReference type="Proteomes" id="UP000747542"/>
    </source>
</evidence>
<protein>
    <submittedName>
        <fullName evidence="3">Uncharacterized protein</fullName>
    </submittedName>
</protein>
<feature type="compositionally biased region" description="Pro residues" evidence="1">
    <location>
        <begin position="36"/>
        <end position="55"/>
    </location>
</feature>
<feature type="region of interest" description="Disordered" evidence="1">
    <location>
        <begin position="390"/>
        <end position="447"/>
    </location>
</feature>
<comment type="caution">
    <text evidence="3">The sequence shown here is derived from an EMBL/GenBank/DDBJ whole genome shotgun (WGS) entry which is preliminary data.</text>
</comment>
<dbReference type="EMBL" id="JAHLQT010022636">
    <property type="protein sequence ID" value="KAG7166210.1"/>
    <property type="molecule type" value="Genomic_DNA"/>
</dbReference>
<feature type="region of interest" description="Disordered" evidence="1">
    <location>
        <begin position="1"/>
        <end position="68"/>
    </location>
</feature>
<keyword evidence="2" id="KW-1133">Transmembrane helix</keyword>
<feature type="region of interest" description="Disordered" evidence="1">
    <location>
        <begin position="236"/>
        <end position="377"/>
    </location>
</feature>
<dbReference type="Proteomes" id="UP000747542">
    <property type="component" value="Unassembled WGS sequence"/>
</dbReference>
<keyword evidence="2" id="KW-0812">Transmembrane</keyword>
<sequence length="447" mass="46628">MADSDAEWVGVDFEFGKPDTSPTTARPQPTLRPTIRPQPPPPPRPTPQPRPPAIEPPQDASEMDGRVNPKTNSVGIVAGSVGGVLGVLMILLVVYMLVLRRKLSKAKDSGKASKYQLRVEDVSHITNLDETSNTYVNTTDLQKLVASVRAKGKSADRVPLPPKTQQQTPKPCRPLPVDQGSGTTPRGGHVENSGYKGSGDVVVVRPPAPAPHKSPVSPLVSVEASEPDVIYCNLDPTVPPPLPSPAPNTTTTVPPSRSTRVEAPKIAPPPPPAQLKNRVALNQSGSNPPLSPTAIARPAPPPPTVGKTRPQQAAVITPSALHPPSAPHTKKPTPPPVALKPNKVVESAPAGPAPTIPKPTPPTLPKPGVLKKGKGLPPLKMALLPSLTRTSLDNASTPDTAIFELTPDSTPTADDGTGPGSISAKIAFLEGKMKTPGNPSRPAGPRT</sequence>
<evidence type="ECO:0000256" key="2">
    <source>
        <dbReference type="SAM" id="Phobius"/>
    </source>
</evidence>
<keyword evidence="4" id="KW-1185">Reference proteome</keyword>
<accession>A0A8J5K381</accession>
<name>A0A8J5K381_HOMAM</name>
<feature type="compositionally biased region" description="Pro residues" evidence="1">
    <location>
        <begin position="237"/>
        <end position="246"/>
    </location>
</feature>
<feature type="compositionally biased region" description="Pro residues" evidence="1">
    <location>
        <begin position="351"/>
        <end position="365"/>
    </location>
</feature>
<reference evidence="3" key="1">
    <citation type="journal article" date="2021" name="Sci. Adv.">
        <title>The American lobster genome reveals insights on longevity, neural, and immune adaptations.</title>
        <authorList>
            <person name="Polinski J.M."/>
            <person name="Zimin A.V."/>
            <person name="Clark K.F."/>
            <person name="Kohn A.B."/>
            <person name="Sadowski N."/>
            <person name="Timp W."/>
            <person name="Ptitsyn A."/>
            <person name="Khanna P."/>
            <person name="Romanova D.Y."/>
            <person name="Williams P."/>
            <person name="Greenwood S.J."/>
            <person name="Moroz L.L."/>
            <person name="Walt D.R."/>
            <person name="Bodnar A.G."/>
        </authorList>
    </citation>
    <scope>NUCLEOTIDE SEQUENCE</scope>
    <source>
        <strain evidence="3">GMGI-L3</strain>
    </source>
</reference>
<keyword evidence="2" id="KW-0472">Membrane</keyword>
<feature type="compositionally biased region" description="Polar residues" evidence="1">
    <location>
        <begin position="390"/>
        <end position="399"/>
    </location>
</feature>
<feature type="transmembrane region" description="Helical" evidence="2">
    <location>
        <begin position="76"/>
        <end position="98"/>
    </location>
</feature>
<dbReference type="OrthoDB" id="6376036at2759"/>
<feature type="compositionally biased region" description="Low complexity" evidence="1">
    <location>
        <begin position="247"/>
        <end position="258"/>
    </location>
</feature>
<dbReference type="AlphaFoldDB" id="A0A8J5K381"/>
<gene>
    <name evidence="3" type="ORF">Hamer_G011032</name>
</gene>
<dbReference type="CDD" id="cd12087">
    <property type="entry name" value="TM_EGFR-like"/>
    <property type="match status" value="1"/>
</dbReference>
<organism evidence="3 4">
    <name type="scientific">Homarus americanus</name>
    <name type="common">American lobster</name>
    <dbReference type="NCBI Taxonomy" id="6706"/>
    <lineage>
        <taxon>Eukaryota</taxon>
        <taxon>Metazoa</taxon>
        <taxon>Ecdysozoa</taxon>
        <taxon>Arthropoda</taxon>
        <taxon>Crustacea</taxon>
        <taxon>Multicrustacea</taxon>
        <taxon>Malacostraca</taxon>
        <taxon>Eumalacostraca</taxon>
        <taxon>Eucarida</taxon>
        <taxon>Decapoda</taxon>
        <taxon>Pleocyemata</taxon>
        <taxon>Astacidea</taxon>
        <taxon>Nephropoidea</taxon>
        <taxon>Nephropidae</taxon>
        <taxon>Homarus</taxon>
    </lineage>
</organism>
<evidence type="ECO:0000256" key="1">
    <source>
        <dbReference type="SAM" id="MobiDB-lite"/>
    </source>
</evidence>
<evidence type="ECO:0000313" key="3">
    <source>
        <dbReference type="EMBL" id="KAG7166210.1"/>
    </source>
</evidence>
<feature type="compositionally biased region" description="Low complexity" evidence="1">
    <location>
        <begin position="26"/>
        <end position="35"/>
    </location>
</feature>
<feature type="region of interest" description="Disordered" evidence="1">
    <location>
        <begin position="150"/>
        <end position="218"/>
    </location>
</feature>
<proteinExistence type="predicted"/>